<name>T1JIN7_STRMM</name>
<reference evidence="9" key="1">
    <citation type="submission" date="2011-05" db="EMBL/GenBank/DDBJ databases">
        <authorList>
            <person name="Richards S.R."/>
            <person name="Qu J."/>
            <person name="Jiang H."/>
            <person name="Jhangiani S.N."/>
            <person name="Agravi P."/>
            <person name="Goodspeed R."/>
            <person name="Gross S."/>
            <person name="Mandapat C."/>
            <person name="Jackson L."/>
            <person name="Mathew T."/>
            <person name="Pu L."/>
            <person name="Thornton R."/>
            <person name="Saada N."/>
            <person name="Wilczek-Boney K.B."/>
            <person name="Lee S."/>
            <person name="Kovar C."/>
            <person name="Wu Y."/>
            <person name="Scherer S.E."/>
            <person name="Worley K.C."/>
            <person name="Muzny D.M."/>
            <person name="Gibbs R."/>
        </authorList>
    </citation>
    <scope>NUCLEOTIDE SEQUENCE</scope>
    <source>
        <strain evidence="9">Brora</strain>
    </source>
</reference>
<feature type="transmembrane region" description="Helical" evidence="6">
    <location>
        <begin position="140"/>
        <end position="160"/>
    </location>
</feature>
<feature type="transmembrane region" description="Helical" evidence="6">
    <location>
        <begin position="203"/>
        <end position="229"/>
    </location>
</feature>
<feature type="transmembrane region" description="Helical" evidence="6">
    <location>
        <begin position="12"/>
        <end position="37"/>
    </location>
</feature>
<feature type="domain" description="Cation/H+ exchanger transmembrane" evidence="7">
    <location>
        <begin position="6"/>
        <end position="292"/>
    </location>
</feature>
<proteinExistence type="inferred from homology"/>
<feature type="transmembrane region" description="Helical" evidence="6">
    <location>
        <begin position="117"/>
        <end position="134"/>
    </location>
</feature>
<feature type="transmembrane region" description="Helical" evidence="6">
    <location>
        <begin position="172"/>
        <end position="191"/>
    </location>
</feature>
<accession>T1JIN7</accession>
<dbReference type="OMA" id="MEWDGYQ"/>
<dbReference type="HOGENOM" id="CLU_018415_4_0_1"/>
<dbReference type="PANTHER" id="PTHR31102:SF1">
    <property type="entry name" value="CATION_H+ EXCHANGER DOMAIN-CONTAINING PROTEIN"/>
    <property type="match status" value="1"/>
</dbReference>
<feature type="transmembrane region" description="Helical" evidence="6">
    <location>
        <begin position="236"/>
        <end position="257"/>
    </location>
</feature>
<dbReference type="InterPro" id="IPR051843">
    <property type="entry name" value="CPA1_transporter"/>
</dbReference>
<feature type="transmembrane region" description="Helical" evidence="6">
    <location>
        <begin position="277"/>
        <end position="299"/>
    </location>
</feature>
<reference evidence="8" key="2">
    <citation type="submission" date="2015-02" db="UniProtKB">
        <authorList>
            <consortium name="EnsemblMetazoa"/>
        </authorList>
    </citation>
    <scope>IDENTIFICATION</scope>
</reference>
<dbReference type="InterPro" id="IPR006153">
    <property type="entry name" value="Cation/H_exchanger_TM"/>
</dbReference>
<dbReference type="GO" id="GO:0015297">
    <property type="term" value="F:antiporter activity"/>
    <property type="evidence" value="ECO:0007669"/>
    <property type="project" value="InterPro"/>
</dbReference>
<keyword evidence="4 6" id="KW-1133">Transmembrane helix</keyword>
<sequence>MMISHFILDFPWLWGLMLGFVLAAVSPAVVVPCLLALSDRNYGTRKGIPTLVIAAASIDDVLAIGGFGVVLAITFSTGNLTMTVLQGPIEVLIGIVYGSVIGLLLWFLPNKSNSHKVSLRSSLLFLTSVFGVLGSRVFDFAGSGPLACLIVSFVAAVQWRKEDEISLESIKYVYVFLWFVFQPFLFALIGAEINISSLDLNVIGYGVATLACGLTIRILVTSLAVLGAGLNWKERLFVALAWLPKATVQAAIGPIALDYARTKGHSDNSQEIELGNQILALAVLAIMITAPIGSALIVLSGPRLLERETEENQNKTNTESSNTQL</sequence>
<evidence type="ECO:0000256" key="6">
    <source>
        <dbReference type="SAM" id="Phobius"/>
    </source>
</evidence>
<dbReference type="Pfam" id="PF00999">
    <property type="entry name" value="Na_H_Exchanger"/>
    <property type="match status" value="1"/>
</dbReference>
<dbReference type="EnsemblMetazoa" id="SMAR013718-RA">
    <property type="protein sequence ID" value="SMAR013718-PA"/>
    <property type="gene ID" value="SMAR013718"/>
</dbReference>
<dbReference type="PhylomeDB" id="T1JIN7"/>
<dbReference type="EMBL" id="JH431483">
    <property type="status" value="NOT_ANNOTATED_CDS"/>
    <property type="molecule type" value="Genomic_DNA"/>
</dbReference>
<evidence type="ECO:0000313" key="9">
    <source>
        <dbReference type="Proteomes" id="UP000014500"/>
    </source>
</evidence>
<dbReference type="GO" id="GO:0016020">
    <property type="term" value="C:membrane"/>
    <property type="evidence" value="ECO:0007669"/>
    <property type="project" value="UniProtKB-SubCell"/>
</dbReference>
<dbReference type="AlphaFoldDB" id="T1JIN7"/>
<comment type="subcellular location">
    <subcellularLocation>
        <location evidence="1">Membrane</location>
        <topology evidence="1">Multi-pass membrane protein</topology>
    </subcellularLocation>
</comment>
<feature type="transmembrane region" description="Helical" evidence="6">
    <location>
        <begin position="49"/>
        <end position="75"/>
    </location>
</feature>
<dbReference type="Proteomes" id="UP000014500">
    <property type="component" value="Unassembled WGS sequence"/>
</dbReference>
<evidence type="ECO:0000256" key="5">
    <source>
        <dbReference type="ARBA" id="ARBA00023136"/>
    </source>
</evidence>
<dbReference type="STRING" id="126957.T1JIN7"/>
<dbReference type="GO" id="GO:1902600">
    <property type="term" value="P:proton transmembrane transport"/>
    <property type="evidence" value="ECO:0007669"/>
    <property type="project" value="InterPro"/>
</dbReference>
<dbReference type="PANTHER" id="PTHR31102">
    <property type="match status" value="1"/>
</dbReference>
<organism evidence="8 9">
    <name type="scientific">Strigamia maritima</name>
    <name type="common">European centipede</name>
    <name type="synonym">Geophilus maritimus</name>
    <dbReference type="NCBI Taxonomy" id="126957"/>
    <lineage>
        <taxon>Eukaryota</taxon>
        <taxon>Metazoa</taxon>
        <taxon>Ecdysozoa</taxon>
        <taxon>Arthropoda</taxon>
        <taxon>Myriapoda</taxon>
        <taxon>Chilopoda</taxon>
        <taxon>Pleurostigmophora</taxon>
        <taxon>Geophilomorpha</taxon>
        <taxon>Linotaeniidae</taxon>
        <taxon>Strigamia</taxon>
    </lineage>
</organism>
<keyword evidence="5 6" id="KW-0472">Membrane</keyword>
<feature type="transmembrane region" description="Helical" evidence="6">
    <location>
        <begin position="87"/>
        <end position="108"/>
    </location>
</feature>
<keyword evidence="9" id="KW-1185">Reference proteome</keyword>
<dbReference type="eggNOG" id="KOG3826">
    <property type="taxonomic scope" value="Eukaryota"/>
</dbReference>
<evidence type="ECO:0000313" key="8">
    <source>
        <dbReference type="EnsemblMetazoa" id="SMAR013718-PA"/>
    </source>
</evidence>
<evidence type="ECO:0000256" key="1">
    <source>
        <dbReference type="ARBA" id="ARBA00004141"/>
    </source>
</evidence>
<evidence type="ECO:0000256" key="4">
    <source>
        <dbReference type="ARBA" id="ARBA00022989"/>
    </source>
</evidence>
<keyword evidence="3 6" id="KW-0812">Transmembrane</keyword>
<evidence type="ECO:0000256" key="3">
    <source>
        <dbReference type="ARBA" id="ARBA00022692"/>
    </source>
</evidence>
<evidence type="ECO:0000256" key="2">
    <source>
        <dbReference type="ARBA" id="ARBA00007367"/>
    </source>
</evidence>
<evidence type="ECO:0000259" key="7">
    <source>
        <dbReference type="Pfam" id="PF00999"/>
    </source>
</evidence>
<protein>
    <recommendedName>
        <fullName evidence="7">Cation/H+ exchanger transmembrane domain-containing protein</fullName>
    </recommendedName>
</protein>
<comment type="similarity">
    <text evidence="2">Belongs to the monovalent cation:proton antiporter 1 (CPA1) transporter (TC 2.A.36) family.</text>
</comment>